<dbReference type="EMBL" id="MT142436">
    <property type="protein sequence ID" value="QJA80811.1"/>
    <property type="molecule type" value="Genomic_DNA"/>
</dbReference>
<dbReference type="EMBL" id="MT141443">
    <property type="protein sequence ID" value="QJA61488.1"/>
    <property type="molecule type" value="Genomic_DNA"/>
</dbReference>
<dbReference type="AlphaFoldDB" id="A0A6M3IW27"/>
<evidence type="ECO:0000313" key="2">
    <source>
        <dbReference type="EMBL" id="QJA61488.1"/>
    </source>
</evidence>
<name>A0A6M3IW27_9ZZZZ</name>
<reference evidence="2" key="1">
    <citation type="submission" date="2020-03" db="EMBL/GenBank/DDBJ databases">
        <title>The deep terrestrial virosphere.</title>
        <authorList>
            <person name="Holmfeldt K."/>
            <person name="Nilsson E."/>
            <person name="Simone D."/>
            <person name="Lopez-Fernandez M."/>
            <person name="Wu X."/>
            <person name="de Brujin I."/>
            <person name="Lundin D."/>
            <person name="Andersson A."/>
            <person name="Bertilsson S."/>
            <person name="Dopson M."/>
        </authorList>
    </citation>
    <scope>NUCLEOTIDE SEQUENCE</scope>
    <source>
        <strain evidence="3">MM415A00651</strain>
        <strain evidence="2">MM415B00931</strain>
    </source>
</reference>
<feature type="domain" description="DUF6876" evidence="1">
    <location>
        <begin position="3"/>
        <end position="113"/>
    </location>
</feature>
<dbReference type="Pfam" id="PF21781">
    <property type="entry name" value="DUF6876"/>
    <property type="match status" value="1"/>
</dbReference>
<protein>
    <recommendedName>
        <fullName evidence="1">DUF6876 domain-containing protein</fullName>
    </recommendedName>
</protein>
<sequence length="113" mass="12895">MITATDLQQFTGTEHYYKYIGGLKLTDGVKYLAETAQCYWLLDIIASYAAGLHKKEEFLVCNLYKNADNSALFTINDGNDNILIKQEIPYTDFPMDTVKLYCISFVVLLPSEY</sequence>
<gene>
    <name evidence="3" type="ORF">MM415A00651_0024</name>
    <name evidence="2" type="ORF">MM415B00931_0009</name>
</gene>
<evidence type="ECO:0000313" key="3">
    <source>
        <dbReference type="EMBL" id="QJA80811.1"/>
    </source>
</evidence>
<accession>A0A6M3IW27</accession>
<organism evidence="2">
    <name type="scientific">viral metagenome</name>
    <dbReference type="NCBI Taxonomy" id="1070528"/>
    <lineage>
        <taxon>unclassified sequences</taxon>
        <taxon>metagenomes</taxon>
        <taxon>organismal metagenomes</taxon>
    </lineage>
</organism>
<dbReference type="InterPro" id="IPR049241">
    <property type="entry name" value="DUF6876"/>
</dbReference>
<proteinExistence type="predicted"/>
<evidence type="ECO:0000259" key="1">
    <source>
        <dbReference type="Pfam" id="PF21781"/>
    </source>
</evidence>